<evidence type="ECO:0000313" key="3">
    <source>
        <dbReference type="Proteomes" id="UP000606870"/>
    </source>
</evidence>
<gene>
    <name evidence="2" type="ORF">H8J70_09250</name>
</gene>
<dbReference type="EMBL" id="JACOGK010000027">
    <property type="protein sequence ID" value="MBC3537437.1"/>
    <property type="molecule type" value="Genomic_DNA"/>
</dbReference>
<name>A0ABR6VJH3_9FIRM</name>
<keyword evidence="3" id="KW-1185">Reference proteome</keyword>
<dbReference type="Gene3D" id="3.40.220.10">
    <property type="entry name" value="Leucine Aminopeptidase, subunit E, domain 1"/>
    <property type="match status" value="1"/>
</dbReference>
<dbReference type="InterPro" id="IPR043472">
    <property type="entry name" value="Macro_dom-like"/>
</dbReference>
<dbReference type="Proteomes" id="UP000606870">
    <property type="component" value="Unassembled WGS sequence"/>
</dbReference>
<proteinExistence type="predicted"/>
<dbReference type="PROSITE" id="PS51154">
    <property type="entry name" value="MACRO"/>
    <property type="match status" value="1"/>
</dbReference>
<organism evidence="2 3">
    <name type="scientific">Megasphaera hominis</name>
    <dbReference type="NCBI Taxonomy" id="159836"/>
    <lineage>
        <taxon>Bacteria</taxon>
        <taxon>Bacillati</taxon>
        <taxon>Bacillota</taxon>
        <taxon>Negativicutes</taxon>
        <taxon>Veillonellales</taxon>
        <taxon>Veillonellaceae</taxon>
        <taxon>Megasphaera</taxon>
    </lineage>
</organism>
<dbReference type="PANTHER" id="PTHR11106">
    <property type="entry name" value="GANGLIOSIDE INDUCED DIFFERENTIATION ASSOCIATED PROTEIN 2-RELATED"/>
    <property type="match status" value="1"/>
</dbReference>
<dbReference type="SMART" id="SM00506">
    <property type="entry name" value="A1pp"/>
    <property type="match status" value="1"/>
</dbReference>
<comment type="caution">
    <text evidence="2">The sequence shown here is derived from an EMBL/GenBank/DDBJ whole genome shotgun (WGS) entry which is preliminary data.</text>
</comment>
<dbReference type="Pfam" id="PF01661">
    <property type="entry name" value="Macro"/>
    <property type="match status" value="1"/>
</dbReference>
<evidence type="ECO:0000313" key="2">
    <source>
        <dbReference type="EMBL" id="MBC3537437.1"/>
    </source>
</evidence>
<evidence type="ECO:0000259" key="1">
    <source>
        <dbReference type="PROSITE" id="PS51154"/>
    </source>
</evidence>
<dbReference type="InterPro" id="IPR002589">
    <property type="entry name" value="Macro_dom"/>
</dbReference>
<reference evidence="2 3" key="1">
    <citation type="submission" date="2020-08" db="EMBL/GenBank/DDBJ databases">
        <authorList>
            <person name="Liu C."/>
            <person name="Sun Q."/>
        </authorList>
    </citation>
    <scope>NUCLEOTIDE SEQUENCE [LARGE SCALE GENOMIC DNA]</scope>
    <source>
        <strain evidence="2 3">NSJ-59</strain>
    </source>
</reference>
<protein>
    <submittedName>
        <fullName evidence="2">Macro domain-containing protein</fullName>
    </submittedName>
</protein>
<dbReference type="SUPFAM" id="SSF52949">
    <property type="entry name" value="Macro domain-like"/>
    <property type="match status" value="1"/>
</dbReference>
<dbReference type="PANTHER" id="PTHR11106:SF27">
    <property type="entry name" value="MACRO DOMAIN-CONTAINING PROTEIN"/>
    <property type="match status" value="1"/>
</dbReference>
<sequence>MELRVVCGDITTWKCDAIVNSASESLLGDSALDMRIHQAGGLSFRSACSSLGGCQEGKAVLTYGYDLPARYVIHTVPPYWRGGAYQEEALLLSCYRSCLALATAKQMQYVAFSPIGIEDKRIPPNRAAAVAIPVLVGAGAALQRIDLVCETAKTLRAYTKAAVYFWLQKVSDIQAAGPETIWKEALLALTVLRPAGDNSPDRQADRLVSVRQVLQAYKARPASIVALEETAAKIMEIYET</sequence>
<dbReference type="RefSeq" id="WP_186503819.1">
    <property type="nucleotide sequence ID" value="NZ_JACOGK010000027.1"/>
</dbReference>
<accession>A0ABR6VJH3</accession>
<feature type="domain" description="Macro" evidence="1">
    <location>
        <begin position="1"/>
        <end position="166"/>
    </location>
</feature>